<dbReference type="InterPro" id="IPR001810">
    <property type="entry name" value="F-box_dom"/>
</dbReference>
<dbReference type="OrthoDB" id="1219048at2759"/>
<gene>
    <name evidence="2" type="ORF">FNV43_RR02160</name>
</gene>
<dbReference type="InterPro" id="IPR005174">
    <property type="entry name" value="KIB1-4_b-propeller"/>
</dbReference>
<protein>
    <recommendedName>
        <fullName evidence="1">F-box domain-containing protein</fullName>
    </recommendedName>
</protein>
<reference evidence="2" key="1">
    <citation type="submission" date="2020-03" db="EMBL/GenBank/DDBJ databases">
        <title>A high-quality chromosome-level genome assembly of a woody plant with both climbing and erect habits, Rhamnella rubrinervis.</title>
        <authorList>
            <person name="Lu Z."/>
            <person name="Yang Y."/>
            <person name="Zhu X."/>
            <person name="Sun Y."/>
        </authorList>
    </citation>
    <scope>NUCLEOTIDE SEQUENCE</scope>
    <source>
        <strain evidence="2">BYM</strain>
        <tissue evidence="2">Leaf</tissue>
    </source>
</reference>
<organism evidence="2 3">
    <name type="scientific">Rhamnella rubrinervis</name>
    <dbReference type="NCBI Taxonomy" id="2594499"/>
    <lineage>
        <taxon>Eukaryota</taxon>
        <taxon>Viridiplantae</taxon>
        <taxon>Streptophyta</taxon>
        <taxon>Embryophyta</taxon>
        <taxon>Tracheophyta</taxon>
        <taxon>Spermatophyta</taxon>
        <taxon>Magnoliopsida</taxon>
        <taxon>eudicotyledons</taxon>
        <taxon>Gunneridae</taxon>
        <taxon>Pentapetalae</taxon>
        <taxon>rosids</taxon>
        <taxon>fabids</taxon>
        <taxon>Rosales</taxon>
        <taxon>Rhamnaceae</taxon>
        <taxon>rhamnoid group</taxon>
        <taxon>Rhamneae</taxon>
        <taxon>Rhamnella</taxon>
    </lineage>
</organism>
<dbReference type="Pfam" id="PF12937">
    <property type="entry name" value="F-box-like"/>
    <property type="match status" value="1"/>
</dbReference>
<proteinExistence type="predicted"/>
<comment type="caution">
    <text evidence="2">The sequence shown here is derived from an EMBL/GenBank/DDBJ whole genome shotgun (WGS) entry which is preliminary data.</text>
</comment>
<dbReference type="Proteomes" id="UP000796880">
    <property type="component" value="Unassembled WGS sequence"/>
</dbReference>
<dbReference type="InterPro" id="IPR050942">
    <property type="entry name" value="F-box_BR-signaling"/>
</dbReference>
<feature type="domain" description="F-box" evidence="1">
    <location>
        <begin position="18"/>
        <end position="66"/>
    </location>
</feature>
<name>A0A8K0HQZ0_9ROSA</name>
<dbReference type="CDD" id="cd09917">
    <property type="entry name" value="F-box_SF"/>
    <property type="match status" value="1"/>
</dbReference>
<dbReference type="AlphaFoldDB" id="A0A8K0HQZ0"/>
<keyword evidence="3" id="KW-1185">Reference proteome</keyword>
<sequence length="392" mass="44029">MEKRKKKVCFSSVLPSSPSNWERLPHDLLYSILDKLDTLSDYIRLSAVCKLWNSMALNHKEKRIQLSNNHQLPLLFARTMEDAYKPELRLYNFRPGSAKVCNFKLLVPGKNKRSKFCGSSHGWLVFFVPKKSELLVSNPFSGSIIRLPPLISTTKVRRDIIKVALSRNPSSGSFEVLAAFGGLVAYLNFGDQFWSFSQALQYHPLSALTFYKGSFIGVSPKGSTLEAEIASIVSLNVIQSYNNKTSSYIEFKEIAADIEFIGRPKDYYFVETTNGDLLLVCKLHGGTTYKIPPTYKVFKIMDSNEKLELTPVVNLDGHSLFLHNGGCISVIASNYPGCWPNAVYNLLQVQGSSYCARIQQFKLECGSSEIQQDGWLPSGAFEGCWILPSMRL</sequence>
<accession>A0A8K0HQZ0</accession>
<evidence type="ECO:0000313" key="3">
    <source>
        <dbReference type="Proteomes" id="UP000796880"/>
    </source>
</evidence>
<dbReference type="Pfam" id="PF03478">
    <property type="entry name" value="Beta-prop_KIB1-4"/>
    <property type="match status" value="1"/>
</dbReference>
<evidence type="ECO:0000259" key="1">
    <source>
        <dbReference type="PROSITE" id="PS50181"/>
    </source>
</evidence>
<dbReference type="InterPro" id="IPR036047">
    <property type="entry name" value="F-box-like_dom_sf"/>
</dbReference>
<dbReference type="PANTHER" id="PTHR44259">
    <property type="entry name" value="OS07G0183000 PROTEIN-RELATED"/>
    <property type="match status" value="1"/>
</dbReference>
<dbReference type="PROSITE" id="PS50181">
    <property type="entry name" value="FBOX"/>
    <property type="match status" value="1"/>
</dbReference>
<dbReference type="SUPFAM" id="SSF81383">
    <property type="entry name" value="F-box domain"/>
    <property type="match status" value="1"/>
</dbReference>
<evidence type="ECO:0000313" key="2">
    <source>
        <dbReference type="EMBL" id="KAF3457502.1"/>
    </source>
</evidence>
<dbReference type="PANTHER" id="PTHR44259:SF93">
    <property type="entry name" value="PROTEIN, PUTATIVE (DUF295)-RELATED"/>
    <property type="match status" value="1"/>
</dbReference>
<dbReference type="EMBL" id="VOIH02000001">
    <property type="protein sequence ID" value="KAF3457502.1"/>
    <property type="molecule type" value="Genomic_DNA"/>
</dbReference>
<dbReference type="Gene3D" id="1.20.1280.50">
    <property type="match status" value="1"/>
</dbReference>
<dbReference type="SMART" id="SM00256">
    <property type="entry name" value="FBOX"/>
    <property type="match status" value="1"/>
</dbReference>